<comment type="caution">
    <text evidence="3">The sequence shown here is derived from an EMBL/GenBank/DDBJ whole genome shotgun (WGS) entry which is preliminary data.</text>
</comment>
<protein>
    <recommendedName>
        <fullName evidence="2">DUF4136 domain-containing protein</fullName>
    </recommendedName>
</protein>
<dbReference type="Proteomes" id="UP000078476">
    <property type="component" value="Unassembled WGS sequence"/>
</dbReference>
<dbReference type="PROSITE" id="PS51257">
    <property type="entry name" value="PROKAR_LIPOPROTEIN"/>
    <property type="match status" value="1"/>
</dbReference>
<dbReference type="OrthoDB" id="329837at2"/>
<dbReference type="EMBL" id="LUUI01000122">
    <property type="protein sequence ID" value="OAI13209.1"/>
    <property type="molecule type" value="Genomic_DNA"/>
</dbReference>
<feature type="signal peptide" evidence="1">
    <location>
        <begin position="1"/>
        <end position="22"/>
    </location>
</feature>
<feature type="domain" description="DUF4136" evidence="2">
    <location>
        <begin position="33"/>
        <end position="175"/>
    </location>
</feature>
<dbReference type="Gene3D" id="3.30.160.670">
    <property type="match status" value="1"/>
</dbReference>
<sequence length="177" mass="19901">MKSIHFIGITLLLILLSGCATSVTEDIQIEATADTTSQFSDYKSYTWLGDIAALNDPEGIWQPPKINLAENIKFLIDRELRKRGIFNYAENAQLQVVFFMGVDMEAMELKVNPDNQQDILETVPAASLAVALIDAKTGYVIWVGEAMGDIQQNSTEERIRKRLDYAVTEIFKKLPKD</sequence>
<reference evidence="3 4" key="1">
    <citation type="submission" date="2016-03" db="EMBL/GenBank/DDBJ databases">
        <authorList>
            <person name="Ploux O."/>
        </authorList>
    </citation>
    <scope>NUCLEOTIDE SEQUENCE [LARGE SCALE GENOMIC DNA]</scope>
    <source>
        <strain evidence="3 4">R-45370</strain>
    </source>
</reference>
<keyword evidence="1" id="KW-0732">Signal</keyword>
<dbReference type="AlphaFoldDB" id="A0A177N7P1"/>
<dbReference type="RefSeq" id="WP_066984415.1">
    <property type="nucleotide sequence ID" value="NZ_LUUI01000122.1"/>
</dbReference>
<evidence type="ECO:0000256" key="1">
    <source>
        <dbReference type="SAM" id="SignalP"/>
    </source>
</evidence>
<keyword evidence="4" id="KW-1185">Reference proteome</keyword>
<evidence type="ECO:0000313" key="4">
    <source>
        <dbReference type="Proteomes" id="UP000078476"/>
    </source>
</evidence>
<accession>A0A177N7P1</accession>
<evidence type="ECO:0000259" key="2">
    <source>
        <dbReference type="Pfam" id="PF13590"/>
    </source>
</evidence>
<gene>
    <name evidence="3" type="ORF">A1359_12455</name>
</gene>
<feature type="chain" id="PRO_5008068855" description="DUF4136 domain-containing protein" evidence="1">
    <location>
        <begin position="23"/>
        <end position="177"/>
    </location>
</feature>
<proteinExistence type="predicted"/>
<evidence type="ECO:0000313" key="3">
    <source>
        <dbReference type="EMBL" id="OAI13209.1"/>
    </source>
</evidence>
<dbReference type="Pfam" id="PF13590">
    <property type="entry name" value="DUF4136"/>
    <property type="match status" value="1"/>
</dbReference>
<name>A0A177N7P1_9GAMM</name>
<organism evidence="3 4">
    <name type="scientific">Methylomonas lenta</name>
    <dbReference type="NCBI Taxonomy" id="980561"/>
    <lineage>
        <taxon>Bacteria</taxon>
        <taxon>Pseudomonadati</taxon>
        <taxon>Pseudomonadota</taxon>
        <taxon>Gammaproteobacteria</taxon>
        <taxon>Methylococcales</taxon>
        <taxon>Methylococcaceae</taxon>
        <taxon>Methylomonas</taxon>
    </lineage>
</organism>
<dbReference type="InterPro" id="IPR025411">
    <property type="entry name" value="DUF4136"/>
</dbReference>